<feature type="non-terminal residue" evidence="1">
    <location>
        <position position="1"/>
    </location>
</feature>
<comment type="caution">
    <text evidence="1">The sequence shown here is derived from an EMBL/GenBank/DDBJ whole genome shotgun (WGS) entry which is preliminary data.</text>
</comment>
<dbReference type="EMBL" id="JAHYIQ010000061">
    <property type="protein sequence ID" value="KAK1116826.1"/>
    <property type="molecule type" value="Genomic_DNA"/>
</dbReference>
<proteinExistence type="predicted"/>
<evidence type="ECO:0000313" key="1">
    <source>
        <dbReference type="EMBL" id="KAK1116826.1"/>
    </source>
</evidence>
<protein>
    <submittedName>
        <fullName evidence="1">Uncharacterized protein</fullName>
    </submittedName>
</protein>
<dbReference type="AlphaFoldDB" id="A0AA40FD98"/>
<name>A0AA40FD98_9HYME</name>
<organism evidence="1 2">
    <name type="scientific">Melipona bicolor</name>
    <dbReference type="NCBI Taxonomy" id="60889"/>
    <lineage>
        <taxon>Eukaryota</taxon>
        <taxon>Metazoa</taxon>
        <taxon>Ecdysozoa</taxon>
        <taxon>Arthropoda</taxon>
        <taxon>Hexapoda</taxon>
        <taxon>Insecta</taxon>
        <taxon>Pterygota</taxon>
        <taxon>Neoptera</taxon>
        <taxon>Endopterygota</taxon>
        <taxon>Hymenoptera</taxon>
        <taxon>Apocrita</taxon>
        <taxon>Aculeata</taxon>
        <taxon>Apoidea</taxon>
        <taxon>Anthophila</taxon>
        <taxon>Apidae</taxon>
        <taxon>Melipona</taxon>
    </lineage>
</organism>
<gene>
    <name evidence="1" type="ORF">K0M31_017990</name>
</gene>
<accession>A0AA40FD98</accession>
<evidence type="ECO:0000313" key="2">
    <source>
        <dbReference type="Proteomes" id="UP001177670"/>
    </source>
</evidence>
<reference evidence="1" key="1">
    <citation type="submission" date="2021-10" db="EMBL/GenBank/DDBJ databases">
        <title>Melipona bicolor Genome sequencing and assembly.</title>
        <authorList>
            <person name="Araujo N.S."/>
            <person name="Arias M.C."/>
        </authorList>
    </citation>
    <scope>NUCLEOTIDE SEQUENCE</scope>
    <source>
        <strain evidence="1">USP_2M_L1-L4_2017</strain>
        <tissue evidence="1">Whole body</tissue>
    </source>
</reference>
<dbReference type="Proteomes" id="UP001177670">
    <property type="component" value="Unassembled WGS sequence"/>
</dbReference>
<sequence length="104" mass="11881">QYHQTTSQSLPGVHKPPQENLRRCSIAIATFSLPNYSPMEAEDFNERRDTVVDTFPNPRASASRSRVQNLYWTVGFAGQTLSSRFHSDERLSVDDAESFFRQTV</sequence>
<keyword evidence="2" id="KW-1185">Reference proteome</keyword>